<dbReference type="AlphaFoldDB" id="A0A1V4I7V3"/>
<reference evidence="2 3" key="1">
    <citation type="submission" date="2017-03" db="EMBL/GenBank/DDBJ databases">
        <title>Genome sequence of Clostridium thermoalcaliphilum DSM 7309.</title>
        <authorList>
            <person name="Poehlein A."/>
            <person name="Daniel R."/>
        </authorList>
    </citation>
    <scope>NUCLEOTIDE SEQUENCE [LARGE SCALE GENOMIC DNA]</scope>
    <source>
        <strain evidence="2 3">DSM 7309</strain>
    </source>
</reference>
<accession>A0A1V4I7V3</accession>
<dbReference type="InterPro" id="IPR036679">
    <property type="entry name" value="FlgN-like_sf"/>
</dbReference>
<dbReference type="SUPFAM" id="SSF140566">
    <property type="entry name" value="FlgN-like"/>
    <property type="match status" value="1"/>
</dbReference>
<dbReference type="GO" id="GO:0044780">
    <property type="term" value="P:bacterial-type flagellum assembly"/>
    <property type="evidence" value="ECO:0007669"/>
    <property type="project" value="InterPro"/>
</dbReference>
<dbReference type="EMBL" id="MZGW01000003">
    <property type="protein sequence ID" value="OPJ56046.1"/>
    <property type="molecule type" value="Genomic_DNA"/>
</dbReference>
<evidence type="ECO:0000313" key="2">
    <source>
        <dbReference type="EMBL" id="OPJ56046.1"/>
    </source>
</evidence>
<dbReference type="Proteomes" id="UP000190140">
    <property type="component" value="Unassembled WGS sequence"/>
</dbReference>
<sequence length="159" mass="18544">MNTSDCIEKLIELSEKKYILLVEMYEITKRQREYIKEKDDNALLDSIEKKQSRIDDINELDKEFYEIYSNIKKSLGVNSIEEISINNYPSLKNLKNKVSEIMSVLGKIDIIDNENKEKANEELNKVKNDIKSLRSNVRANKGYNAGYKDVQGIFIDNKK</sequence>
<evidence type="ECO:0000256" key="1">
    <source>
        <dbReference type="ARBA" id="ARBA00022795"/>
    </source>
</evidence>
<dbReference type="OrthoDB" id="1953905at2"/>
<keyword evidence="1" id="KW-1005">Bacterial flagellum biogenesis</keyword>
<evidence type="ECO:0000313" key="3">
    <source>
        <dbReference type="Proteomes" id="UP000190140"/>
    </source>
</evidence>
<proteinExistence type="predicted"/>
<name>A0A1V4I7V3_9FIRM</name>
<dbReference type="STRING" id="29349.CLOTH_12240"/>
<dbReference type="RefSeq" id="WP_079412145.1">
    <property type="nucleotide sequence ID" value="NZ_MZGW01000003.1"/>
</dbReference>
<dbReference type="Gene3D" id="1.20.58.300">
    <property type="entry name" value="FlgN-like"/>
    <property type="match status" value="1"/>
</dbReference>
<gene>
    <name evidence="2" type="ORF">CLOTH_12240</name>
</gene>
<dbReference type="Pfam" id="PF05130">
    <property type="entry name" value="FlgN"/>
    <property type="match status" value="1"/>
</dbReference>
<dbReference type="InterPro" id="IPR007809">
    <property type="entry name" value="FlgN-like"/>
</dbReference>
<organism evidence="2 3">
    <name type="scientific">Alkalithermobacter paradoxus</name>
    <dbReference type="NCBI Taxonomy" id="29349"/>
    <lineage>
        <taxon>Bacteria</taxon>
        <taxon>Bacillati</taxon>
        <taxon>Bacillota</taxon>
        <taxon>Clostridia</taxon>
        <taxon>Peptostreptococcales</taxon>
        <taxon>Tepidibacteraceae</taxon>
        <taxon>Alkalithermobacter</taxon>
    </lineage>
</organism>
<protein>
    <submittedName>
        <fullName evidence="2">FlgN protein</fullName>
    </submittedName>
</protein>
<keyword evidence="3" id="KW-1185">Reference proteome</keyword>
<comment type="caution">
    <text evidence="2">The sequence shown here is derived from an EMBL/GenBank/DDBJ whole genome shotgun (WGS) entry which is preliminary data.</text>
</comment>